<feature type="domain" description="Excalibur calcium-binding" evidence="2">
    <location>
        <begin position="93"/>
        <end position="129"/>
    </location>
</feature>
<comment type="caution">
    <text evidence="3">The sequence shown here is derived from an EMBL/GenBank/DDBJ whole genome shotgun (WGS) entry which is preliminary data.</text>
</comment>
<evidence type="ECO:0000313" key="3">
    <source>
        <dbReference type="EMBL" id="MFD2609361.1"/>
    </source>
</evidence>
<protein>
    <submittedName>
        <fullName evidence="3">Excalibur calcium-binding domain-containing protein</fullName>
    </submittedName>
</protein>
<keyword evidence="1" id="KW-0732">Signal</keyword>
<feature type="signal peptide" evidence="1">
    <location>
        <begin position="1"/>
        <end position="21"/>
    </location>
</feature>
<sequence>MRQFIRTSLVYAAAAFGTAQAATAVTTTNANLRHSPSAAASVVRVVPRGTLLVVACQGSWCRASYQGRGGYMARSLLKPVSRSAALSGPGVRFYRSCAAVRAAGKAPLRLGQPGFRTALDRNHNGVACESGER</sequence>
<keyword evidence="4" id="KW-1185">Reference proteome</keyword>
<organism evidence="3 4">
    <name type="scientific">Deinococcus taklimakanensis</name>
    <dbReference type="NCBI Taxonomy" id="536443"/>
    <lineage>
        <taxon>Bacteria</taxon>
        <taxon>Thermotogati</taxon>
        <taxon>Deinococcota</taxon>
        <taxon>Deinococci</taxon>
        <taxon>Deinococcales</taxon>
        <taxon>Deinococcaceae</taxon>
        <taxon>Deinococcus</taxon>
    </lineage>
</organism>
<feature type="chain" id="PRO_5045458764" evidence="1">
    <location>
        <begin position="22"/>
        <end position="133"/>
    </location>
</feature>
<dbReference type="EMBL" id="JBHUMK010000034">
    <property type="protein sequence ID" value="MFD2609361.1"/>
    <property type="molecule type" value="Genomic_DNA"/>
</dbReference>
<gene>
    <name evidence="3" type="ORF">ACFSR9_07925</name>
</gene>
<dbReference type="Proteomes" id="UP001597475">
    <property type="component" value="Unassembled WGS sequence"/>
</dbReference>
<dbReference type="RefSeq" id="WP_386844677.1">
    <property type="nucleotide sequence ID" value="NZ_JBHUMK010000034.1"/>
</dbReference>
<dbReference type="Pfam" id="PF05901">
    <property type="entry name" value="Excalibur"/>
    <property type="match status" value="1"/>
</dbReference>
<dbReference type="SMART" id="SM00894">
    <property type="entry name" value="Excalibur"/>
    <property type="match status" value="1"/>
</dbReference>
<evidence type="ECO:0000256" key="1">
    <source>
        <dbReference type="SAM" id="SignalP"/>
    </source>
</evidence>
<name>A0ABW5P399_9DEIO</name>
<dbReference type="Pfam" id="PF06347">
    <property type="entry name" value="SH3_4"/>
    <property type="match status" value="1"/>
</dbReference>
<evidence type="ECO:0000259" key="2">
    <source>
        <dbReference type="SMART" id="SM00894"/>
    </source>
</evidence>
<dbReference type="InterPro" id="IPR010466">
    <property type="entry name" value="DUF1058"/>
</dbReference>
<proteinExistence type="predicted"/>
<dbReference type="InterPro" id="IPR008613">
    <property type="entry name" value="Excalibur_Ca-bd_domain"/>
</dbReference>
<evidence type="ECO:0000313" key="4">
    <source>
        <dbReference type="Proteomes" id="UP001597475"/>
    </source>
</evidence>
<dbReference type="Gene3D" id="2.30.30.40">
    <property type="entry name" value="SH3 Domains"/>
    <property type="match status" value="1"/>
</dbReference>
<reference evidence="4" key="1">
    <citation type="journal article" date="2019" name="Int. J. Syst. Evol. Microbiol.">
        <title>The Global Catalogue of Microorganisms (GCM) 10K type strain sequencing project: providing services to taxonomists for standard genome sequencing and annotation.</title>
        <authorList>
            <consortium name="The Broad Institute Genomics Platform"/>
            <consortium name="The Broad Institute Genome Sequencing Center for Infectious Disease"/>
            <person name="Wu L."/>
            <person name="Ma J."/>
        </authorList>
    </citation>
    <scope>NUCLEOTIDE SEQUENCE [LARGE SCALE GENOMIC DNA]</scope>
    <source>
        <strain evidence="4">KCTC 33842</strain>
    </source>
</reference>
<accession>A0ABW5P399</accession>